<name>A0A6N7EJD5_9MICO</name>
<dbReference type="InterPro" id="IPR038070">
    <property type="entry name" value="Rv2632c-like_sf"/>
</dbReference>
<dbReference type="InterPro" id="IPR015057">
    <property type="entry name" value="Rv2632c-like"/>
</dbReference>
<dbReference type="SUPFAM" id="SSF143212">
    <property type="entry name" value="Rv2632c-like"/>
    <property type="match status" value="1"/>
</dbReference>
<accession>A0A6N7EJD5</accession>
<protein>
    <submittedName>
        <fullName evidence="3">DUF1918 domain-containing protein</fullName>
    </submittedName>
</protein>
<dbReference type="Proteomes" id="UP000437709">
    <property type="component" value="Unassembled WGS sequence"/>
</dbReference>
<evidence type="ECO:0000256" key="1">
    <source>
        <dbReference type="SAM" id="MobiDB-lite"/>
    </source>
</evidence>
<dbReference type="OrthoDB" id="4828144at2"/>
<dbReference type="Pfam" id="PF08962">
    <property type="entry name" value="Rv2632c-like"/>
    <property type="match status" value="1"/>
</dbReference>
<dbReference type="AlphaFoldDB" id="A0A6N7EJD5"/>
<evidence type="ECO:0000259" key="2">
    <source>
        <dbReference type="Pfam" id="PF08940"/>
    </source>
</evidence>
<comment type="caution">
    <text evidence="3">The sequence shown here is derived from an EMBL/GenBank/DDBJ whole genome shotgun (WGS) entry which is preliminary data.</text>
</comment>
<gene>
    <name evidence="3" type="ORF">GB881_08875</name>
</gene>
<dbReference type="InterPro" id="IPR015035">
    <property type="entry name" value="DUF1918"/>
</dbReference>
<dbReference type="Gene3D" id="2.30.30.440">
    <property type="entry name" value="Domain of unknown function DUF1918"/>
    <property type="match status" value="1"/>
</dbReference>
<dbReference type="Gene3D" id="3.30.160.240">
    <property type="entry name" value="Rv1738"/>
    <property type="match status" value="1"/>
</dbReference>
<dbReference type="SUPFAM" id="SSF50118">
    <property type="entry name" value="Cell growth inhibitor/plasmid maintenance toxic component"/>
    <property type="match status" value="1"/>
</dbReference>
<reference evidence="3 4" key="1">
    <citation type="submission" date="2019-10" db="EMBL/GenBank/DDBJ databases">
        <title>Georgenia wutianyii sp. nov. and Georgenia yuyongxinii sp. nov. isolated from plateau pika (Ochotona curzoniae) in the Qinghai-Tibet plateau of China.</title>
        <authorList>
            <person name="Tian Z."/>
        </authorList>
    </citation>
    <scope>NUCLEOTIDE SEQUENCE [LARGE SCALE GENOMIC DNA]</scope>
    <source>
        <strain evidence="3 4">JCM 19765</strain>
    </source>
</reference>
<feature type="domain" description="DUF1918" evidence="2">
    <location>
        <begin position="1"/>
        <end position="57"/>
    </location>
</feature>
<dbReference type="Pfam" id="PF08940">
    <property type="entry name" value="DUF1918"/>
    <property type="match status" value="1"/>
</dbReference>
<dbReference type="EMBL" id="WHPC01000027">
    <property type="protein sequence ID" value="MPV37163.1"/>
    <property type="molecule type" value="Genomic_DNA"/>
</dbReference>
<feature type="region of interest" description="Disordered" evidence="1">
    <location>
        <begin position="98"/>
        <end position="123"/>
    </location>
</feature>
<sequence>MRAQQGDHIVLAGEQVGQPARDGEIIEVRGADGAPPYVVRWSDGHEGTFFPGPSAVVQPGGERPEGPAPAAGANPVREWQIRVSIFETADDTRARVALVTDSSERTETTGSSHRSPRDPDVPRIGEEVAVARALRHLADRLLDRATHDVEVTTGEHDVDIRPE</sequence>
<dbReference type="RefSeq" id="WP_152815474.1">
    <property type="nucleotide sequence ID" value="NZ_VUKD01000004.1"/>
</dbReference>
<evidence type="ECO:0000313" key="3">
    <source>
        <dbReference type="EMBL" id="MPV37163.1"/>
    </source>
</evidence>
<keyword evidence="4" id="KW-1185">Reference proteome</keyword>
<organism evidence="3 4">
    <name type="scientific">Georgenia subflava</name>
    <dbReference type="NCBI Taxonomy" id="1622177"/>
    <lineage>
        <taxon>Bacteria</taxon>
        <taxon>Bacillati</taxon>
        <taxon>Actinomycetota</taxon>
        <taxon>Actinomycetes</taxon>
        <taxon>Micrococcales</taxon>
        <taxon>Bogoriellaceae</taxon>
        <taxon>Georgenia</taxon>
    </lineage>
</organism>
<proteinExistence type="predicted"/>
<evidence type="ECO:0000313" key="4">
    <source>
        <dbReference type="Proteomes" id="UP000437709"/>
    </source>
</evidence>
<feature type="region of interest" description="Disordered" evidence="1">
    <location>
        <begin position="52"/>
        <end position="74"/>
    </location>
</feature>